<dbReference type="Pfam" id="PF02771">
    <property type="entry name" value="Acyl-CoA_dh_N"/>
    <property type="match status" value="1"/>
</dbReference>
<protein>
    <recommendedName>
        <fullName evidence="6">Acyl-coenzyme A dehydrogenase</fullName>
        <ecNumber evidence="4">1.3.8.7</ecNumber>
        <ecNumber evidence="5">1.3.8.8</ecNumber>
    </recommendedName>
</protein>
<feature type="domain" description="Acyl-CoA dehydrogenase/oxidase N-terminal" evidence="14">
    <location>
        <begin position="61"/>
        <end position="167"/>
    </location>
</feature>
<dbReference type="EC" id="1.3.8.7" evidence="4"/>
<dbReference type="GO" id="GO:0016491">
    <property type="term" value="F:oxidoreductase activity"/>
    <property type="evidence" value="ECO:0007669"/>
    <property type="project" value="UniProtKB-KW"/>
</dbReference>
<name>A0ABU3B6I9_9GAMM</name>
<evidence type="ECO:0000256" key="5">
    <source>
        <dbReference type="ARBA" id="ARBA00012040"/>
    </source>
</evidence>
<evidence type="ECO:0000256" key="8">
    <source>
        <dbReference type="ARBA" id="ARBA00022827"/>
    </source>
</evidence>
<feature type="domain" description="Acyl-CoA oxidase/dehydrogenase middle" evidence="13">
    <location>
        <begin position="171"/>
        <end position="272"/>
    </location>
</feature>
<evidence type="ECO:0000259" key="12">
    <source>
        <dbReference type="Pfam" id="PF00441"/>
    </source>
</evidence>
<comment type="pathway">
    <text evidence="2">Lipid metabolism; fatty acid beta-oxidation.</text>
</comment>
<evidence type="ECO:0000256" key="11">
    <source>
        <dbReference type="ARBA" id="ARBA00049247"/>
    </source>
</evidence>
<feature type="domain" description="Acyl-CoA dehydrogenase/oxidase C-terminal" evidence="12">
    <location>
        <begin position="291"/>
        <end position="436"/>
    </location>
</feature>
<comment type="similarity">
    <text evidence="3">Belongs to the acyl-CoA dehydrogenase family.</text>
</comment>
<comment type="caution">
    <text evidence="16">The sequence shown here is derived from an EMBL/GenBank/DDBJ whole genome shotgun (WGS) entry which is preliminary data.</text>
</comment>
<dbReference type="EMBL" id="JAVRHY010000004">
    <property type="protein sequence ID" value="MDT0618054.1"/>
    <property type="molecule type" value="Genomic_DNA"/>
</dbReference>
<comment type="cofactor">
    <cofactor evidence="1">
        <name>FAD</name>
        <dbReference type="ChEBI" id="CHEBI:57692"/>
    </cofactor>
</comment>
<keyword evidence="8" id="KW-0274">FAD</keyword>
<comment type="catalytic activity">
    <reaction evidence="11">
        <text>a long-chain 2,3-saturated fatty acyl-CoA + oxidized [electron-transfer flavoprotein] + H(+) = a long-chain (2E)-enoyl-CoA + reduced [electron-transfer flavoprotein]</text>
        <dbReference type="Rhea" id="RHEA:17721"/>
        <dbReference type="Rhea" id="RHEA-COMP:10685"/>
        <dbReference type="Rhea" id="RHEA-COMP:10686"/>
        <dbReference type="ChEBI" id="CHEBI:15378"/>
        <dbReference type="ChEBI" id="CHEBI:57692"/>
        <dbReference type="ChEBI" id="CHEBI:58307"/>
        <dbReference type="ChEBI" id="CHEBI:83721"/>
        <dbReference type="ChEBI" id="CHEBI:83727"/>
        <dbReference type="EC" id="1.3.8.8"/>
    </reaction>
</comment>
<dbReference type="InterPro" id="IPR009075">
    <property type="entry name" value="AcylCo_DH/oxidase_C"/>
</dbReference>
<dbReference type="Gene3D" id="1.10.540.10">
    <property type="entry name" value="Acyl-CoA dehydrogenase/oxidase, N-terminal domain"/>
    <property type="match status" value="1"/>
</dbReference>
<gene>
    <name evidence="16" type="ORF">RM531_06180</name>
</gene>
<evidence type="ECO:0000259" key="13">
    <source>
        <dbReference type="Pfam" id="PF02770"/>
    </source>
</evidence>
<dbReference type="InterPro" id="IPR015396">
    <property type="entry name" value="FadE_C"/>
</dbReference>
<evidence type="ECO:0000256" key="1">
    <source>
        <dbReference type="ARBA" id="ARBA00001974"/>
    </source>
</evidence>
<dbReference type="SUPFAM" id="SSF47203">
    <property type="entry name" value="Acyl-CoA dehydrogenase C-terminal domain-like"/>
    <property type="match status" value="1"/>
</dbReference>
<dbReference type="InterPro" id="IPR037069">
    <property type="entry name" value="AcylCoA_DH/ox_N_sf"/>
</dbReference>
<proteinExistence type="inferred from homology"/>
<dbReference type="Proteomes" id="UP001259982">
    <property type="component" value="Unassembled WGS sequence"/>
</dbReference>
<dbReference type="InterPro" id="IPR006091">
    <property type="entry name" value="Acyl-CoA_Oxase/DH_mid-dom"/>
</dbReference>
<evidence type="ECO:0000256" key="3">
    <source>
        <dbReference type="ARBA" id="ARBA00009347"/>
    </source>
</evidence>
<dbReference type="PROSITE" id="PS00072">
    <property type="entry name" value="ACYL_COA_DH_1"/>
    <property type="match status" value="1"/>
</dbReference>
<accession>A0ABU3B6I9</accession>
<dbReference type="Pfam" id="PF02770">
    <property type="entry name" value="Acyl-CoA_dh_M"/>
    <property type="match status" value="1"/>
</dbReference>
<dbReference type="InterPro" id="IPR050741">
    <property type="entry name" value="Acyl-CoA_dehydrogenase"/>
</dbReference>
<dbReference type="PANTHER" id="PTHR48083:SF33">
    <property type="entry name" value="ACYL-COENZYME A DEHYDROGENASE"/>
    <property type="match status" value="1"/>
</dbReference>
<evidence type="ECO:0000256" key="6">
    <source>
        <dbReference type="ARBA" id="ARBA00020144"/>
    </source>
</evidence>
<evidence type="ECO:0000256" key="7">
    <source>
        <dbReference type="ARBA" id="ARBA00022630"/>
    </source>
</evidence>
<dbReference type="SUPFAM" id="SSF56645">
    <property type="entry name" value="Acyl-CoA dehydrogenase NM domain-like"/>
    <property type="match status" value="1"/>
</dbReference>
<evidence type="ECO:0000313" key="17">
    <source>
        <dbReference type="Proteomes" id="UP001259982"/>
    </source>
</evidence>
<evidence type="ECO:0000256" key="9">
    <source>
        <dbReference type="ARBA" id="ARBA00023002"/>
    </source>
</evidence>
<sequence>MFAKLMHWMQTNQVLPAISDTERQALEAGDVWIDGEFFGGKPDFDRMLAASYHRLSDEEQAFMDGPVAELLNRADAYAIAQTRELPKPILDFMAEQGFFSLLIPKEFGGKDFSTLARSAVMAKVTPVSGILSAYVVIPNTLGAAELLIDYGTDEQKAHYLPRLAKGEYLPCFGLTEPTAGSDAASIKAEAVAFKGDDGQVKLRLNFRKRYITLGPVANLISLACRIHDPGNLLGKGEDAGISVVLLHTGMPGLKTGDRHEPIGEAFPNGPLEGTDVEVPASQIIGGVERAGDGWRMLMEQLAGGRMVSLPATAVGGIRGAAAAAGAYSMVRQQFGLQIGRMEGVAAPIGKLASLAYMTEGARVFGCSAIDDGIHPPVVSGVMKAYTTELAREAATDAMDVLSGAGVMQGPNNVIGRGYCSAPVAITVEGANIMTRTLMVFGQGATRCHPYALNVVKAVESSDATSFRKNLLGWMRHFFAGIGRTWWHGLTRGWTVRANGAARPTRRYYRKLGWAAARFGLFTDLAMFFVGGKLKVKGNLTGRYADVLAWMLLGFSALRRFEAEGRRAEDLPLVHYSLQLALAKMQAGFEGIYANFPGPLGAVLRVVGLPLLRLNSLGRLPSDDLGNKAAVIAQKWDAQTERLLADIHLPDTDAPGHGRLMRAFRLVCDAEPLITKLKAAQKAGTLPAGEPDSLVAEARTAGVLSNEEAARVTAAREARLAAIEVDVFSAEEFFANAASAAETSRQAAA</sequence>
<feature type="domain" description="Acyl-CoA dehydrogenase C-terminal bacterial-type" evidence="15">
    <location>
        <begin position="445"/>
        <end position="727"/>
    </location>
</feature>
<keyword evidence="9 16" id="KW-0560">Oxidoreductase</keyword>
<keyword evidence="17" id="KW-1185">Reference proteome</keyword>
<dbReference type="InterPro" id="IPR036250">
    <property type="entry name" value="AcylCo_DH-like_C"/>
</dbReference>
<evidence type="ECO:0000259" key="15">
    <source>
        <dbReference type="Pfam" id="PF09317"/>
    </source>
</evidence>
<dbReference type="Gene3D" id="1.20.140.10">
    <property type="entry name" value="Butyryl-CoA Dehydrogenase, subunit A, domain 3"/>
    <property type="match status" value="1"/>
</dbReference>
<organism evidence="16 17">
    <name type="scientific">Spectribacter acetivorans</name>
    <dbReference type="NCBI Taxonomy" id="3075603"/>
    <lineage>
        <taxon>Bacteria</taxon>
        <taxon>Pseudomonadati</taxon>
        <taxon>Pseudomonadota</taxon>
        <taxon>Gammaproteobacteria</taxon>
        <taxon>Salinisphaerales</taxon>
        <taxon>Salinisphaeraceae</taxon>
        <taxon>Spectribacter</taxon>
    </lineage>
</organism>
<evidence type="ECO:0000256" key="4">
    <source>
        <dbReference type="ARBA" id="ARBA00012033"/>
    </source>
</evidence>
<dbReference type="EC" id="1.3.8.8" evidence="5"/>
<dbReference type="RefSeq" id="WP_311658077.1">
    <property type="nucleotide sequence ID" value="NZ_JAVRHY010000004.1"/>
</dbReference>
<evidence type="ECO:0000313" key="16">
    <source>
        <dbReference type="EMBL" id="MDT0618054.1"/>
    </source>
</evidence>
<dbReference type="NCBIfam" id="NF009586">
    <property type="entry name" value="PRK13026.1"/>
    <property type="match status" value="1"/>
</dbReference>
<dbReference type="InterPro" id="IPR013786">
    <property type="entry name" value="AcylCoA_DH/ox_N"/>
</dbReference>
<dbReference type="Pfam" id="PF09317">
    <property type="entry name" value="ACDH_C"/>
    <property type="match status" value="1"/>
</dbReference>
<reference evidence="16 17" key="1">
    <citation type="submission" date="2023-09" db="EMBL/GenBank/DDBJ databases">
        <authorList>
            <person name="Rey-Velasco X."/>
        </authorList>
    </citation>
    <scope>NUCLEOTIDE SEQUENCE [LARGE SCALE GENOMIC DNA]</scope>
    <source>
        <strain evidence="16 17">P385</strain>
    </source>
</reference>
<dbReference type="Pfam" id="PF00441">
    <property type="entry name" value="Acyl-CoA_dh_1"/>
    <property type="match status" value="1"/>
</dbReference>
<evidence type="ECO:0000256" key="2">
    <source>
        <dbReference type="ARBA" id="ARBA00005005"/>
    </source>
</evidence>
<dbReference type="Gene3D" id="2.40.110.10">
    <property type="entry name" value="Butyryl-CoA Dehydrogenase, subunit A, domain 2"/>
    <property type="match status" value="1"/>
</dbReference>
<dbReference type="InterPro" id="IPR046373">
    <property type="entry name" value="Acyl-CoA_Oxase/DH_mid-dom_sf"/>
</dbReference>
<dbReference type="InterPro" id="IPR009100">
    <property type="entry name" value="AcylCoA_DH/oxidase_NM_dom_sf"/>
</dbReference>
<evidence type="ECO:0000259" key="14">
    <source>
        <dbReference type="Pfam" id="PF02771"/>
    </source>
</evidence>
<dbReference type="InterPro" id="IPR006089">
    <property type="entry name" value="Acyl-CoA_DH_CS"/>
</dbReference>
<dbReference type="NCBIfam" id="NF007000">
    <property type="entry name" value="PRK09463.1"/>
    <property type="match status" value="1"/>
</dbReference>
<evidence type="ECO:0000256" key="10">
    <source>
        <dbReference type="ARBA" id="ARBA00047882"/>
    </source>
</evidence>
<keyword evidence="7" id="KW-0285">Flavoprotein</keyword>
<dbReference type="PANTHER" id="PTHR48083">
    <property type="entry name" value="MEDIUM-CHAIN SPECIFIC ACYL-COA DEHYDROGENASE, MITOCHONDRIAL-RELATED"/>
    <property type="match status" value="1"/>
</dbReference>
<comment type="catalytic activity">
    <reaction evidence="10">
        <text>a medium-chain 2,3-saturated fatty acyl-CoA + oxidized [electron-transfer flavoprotein] + H(+) = a medium-chain (2E)-enoyl-CoA + reduced [electron-transfer flavoprotein]</text>
        <dbReference type="Rhea" id="RHEA:14477"/>
        <dbReference type="Rhea" id="RHEA-COMP:10685"/>
        <dbReference type="Rhea" id="RHEA-COMP:10686"/>
        <dbReference type="ChEBI" id="CHEBI:15378"/>
        <dbReference type="ChEBI" id="CHEBI:57692"/>
        <dbReference type="ChEBI" id="CHEBI:58307"/>
        <dbReference type="ChEBI" id="CHEBI:83723"/>
        <dbReference type="ChEBI" id="CHEBI:83726"/>
        <dbReference type="EC" id="1.3.8.7"/>
    </reaction>
</comment>